<keyword evidence="3 9" id="KW-0645">Protease</keyword>
<dbReference type="Proteomes" id="UP000186112">
    <property type="component" value="Unassembled WGS sequence"/>
</dbReference>
<gene>
    <name evidence="11" type="primary">lspA_2</name>
    <name evidence="9" type="synonym">lspA</name>
    <name evidence="11" type="ORF">TICRE_22970</name>
</gene>
<dbReference type="EC" id="3.4.23.36" evidence="9"/>
<dbReference type="GO" id="GO:0006508">
    <property type="term" value="P:proteolysis"/>
    <property type="evidence" value="ECO:0007669"/>
    <property type="project" value="UniProtKB-KW"/>
</dbReference>
<comment type="function">
    <text evidence="9">This protein specifically catalyzes the removal of signal peptides from prolipoproteins.</text>
</comment>
<evidence type="ECO:0000256" key="3">
    <source>
        <dbReference type="ARBA" id="ARBA00022670"/>
    </source>
</evidence>
<keyword evidence="4 9" id="KW-0812">Transmembrane</keyword>
<evidence type="ECO:0000256" key="1">
    <source>
        <dbReference type="ARBA" id="ARBA00006139"/>
    </source>
</evidence>
<comment type="catalytic activity">
    <reaction evidence="9">
        <text>Release of signal peptides from bacterial membrane prolipoproteins. Hydrolyzes -Xaa-Yaa-Zaa-|-(S,diacylglyceryl)Cys-, in which Xaa is hydrophobic (preferably Leu), and Yaa (Ala or Ser) and Zaa (Gly or Ala) have small, neutral side chains.</text>
        <dbReference type="EC" id="3.4.23.36"/>
    </reaction>
</comment>
<dbReference type="UniPathway" id="UPA00665"/>
<comment type="similarity">
    <text evidence="1 9 10">Belongs to the peptidase A8 family.</text>
</comment>
<feature type="active site" evidence="9">
    <location>
        <position position="130"/>
    </location>
</feature>
<keyword evidence="2 9" id="KW-1003">Cell membrane</keyword>
<comment type="subcellular location">
    <subcellularLocation>
        <location evidence="9">Cell membrane</location>
        <topology evidence="9">Multi-pass membrane protein</topology>
    </subcellularLocation>
</comment>
<keyword evidence="5 9" id="KW-0064">Aspartyl protease</keyword>
<organism evidence="11 12">
    <name type="scientific">Tissierella creatinophila DSM 6911</name>
    <dbReference type="NCBI Taxonomy" id="1123403"/>
    <lineage>
        <taxon>Bacteria</taxon>
        <taxon>Bacillati</taxon>
        <taxon>Bacillota</taxon>
        <taxon>Tissierellia</taxon>
        <taxon>Tissierellales</taxon>
        <taxon>Tissierellaceae</taxon>
        <taxon>Tissierella</taxon>
    </lineage>
</organism>
<keyword evidence="12" id="KW-1185">Reference proteome</keyword>
<keyword evidence="11" id="KW-0449">Lipoprotein</keyword>
<feature type="transmembrane region" description="Helical" evidence="9">
    <location>
        <begin position="121"/>
        <end position="146"/>
    </location>
</feature>
<feature type="active site" evidence="9">
    <location>
        <position position="111"/>
    </location>
</feature>
<evidence type="ECO:0000256" key="2">
    <source>
        <dbReference type="ARBA" id="ARBA00022475"/>
    </source>
</evidence>
<evidence type="ECO:0000256" key="4">
    <source>
        <dbReference type="ARBA" id="ARBA00022692"/>
    </source>
</evidence>
<evidence type="ECO:0000256" key="10">
    <source>
        <dbReference type="RuleBase" id="RU004181"/>
    </source>
</evidence>
<accession>A0A1U7M312</accession>
<evidence type="ECO:0000313" key="12">
    <source>
        <dbReference type="Proteomes" id="UP000186112"/>
    </source>
</evidence>
<comment type="caution">
    <text evidence="11">The sequence shown here is derived from an EMBL/GenBank/DDBJ whole genome shotgun (WGS) entry which is preliminary data.</text>
</comment>
<comment type="pathway">
    <text evidence="9">Protein modification; lipoprotein biosynthesis (signal peptide cleavage).</text>
</comment>
<evidence type="ECO:0000256" key="5">
    <source>
        <dbReference type="ARBA" id="ARBA00022750"/>
    </source>
</evidence>
<evidence type="ECO:0000256" key="6">
    <source>
        <dbReference type="ARBA" id="ARBA00022801"/>
    </source>
</evidence>
<evidence type="ECO:0000313" key="11">
    <source>
        <dbReference type="EMBL" id="OLS01697.1"/>
    </source>
</evidence>
<dbReference type="GO" id="GO:0005886">
    <property type="term" value="C:plasma membrane"/>
    <property type="evidence" value="ECO:0007669"/>
    <property type="project" value="UniProtKB-SubCell"/>
</dbReference>
<evidence type="ECO:0000256" key="9">
    <source>
        <dbReference type="HAMAP-Rule" id="MF_00161"/>
    </source>
</evidence>
<proteinExistence type="inferred from homology"/>
<dbReference type="Pfam" id="PF01252">
    <property type="entry name" value="Peptidase_A8"/>
    <property type="match status" value="1"/>
</dbReference>
<dbReference type="PANTHER" id="PTHR33695">
    <property type="entry name" value="LIPOPROTEIN SIGNAL PEPTIDASE"/>
    <property type="match status" value="1"/>
</dbReference>
<dbReference type="GO" id="GO:0004190">
    <property type="term" value="F:aspartic-type endopeptidase activity"/>
    <property type="evidence" value="ECO:0007669"/>
    <property type="project" value="UniProtKB-UniRule"/>
</dbReference>
<evidence type="ECO:0000256" key="8">
    <source>
        <dbReference type="ARBA" id="ARBA00023136"/>
    </source>
</evidence>
<dbReference type="HAMAP" id="MF_00161">
    <property type="entry name" value="LspA"/>
    <property type="match status" value="1"/>
</dbReference>
<feature type="transmembrane region" description="Helical" evidence="9">
    <location>
        <begin position="57"/>
        <end position="75"/>
    </location>
</feature>
<dbReference type="AlphaFoldDB" id="A0A1U7M312"/>
<dbReference type="InterPro" id="IPR001872">
    <property type="entry name" value="Peptidase_A8"/>
</dbReference>
<sequence length="151" mass="17575">MEFFLIAFIVFADQISKYGAIRYLKNRRPYVVLENFLQLNYVENRGAAFGILEHKRLFFIIITLAIIIFLSFYMIKNYNNLSIFTRISFSILIAGAAGNLIDRIRLGYVVDFISFRLKGYYNFPVFNIADTFIVISTILVVIIILFDKIEA</sequence>
<dbReference type="PANTHER" id="PTHR33695:SF1">
    <property type="entry name" value="LIPOPROTEIN SIGNAL PEPTIDASE"/>
    <property type="match status" value="1"/>
</dbReference>
<dbReference type="RefSeq" id="WP_075728175.1">
    <property type="nucleotide sequence ID" value="NZ_LTDM01000064.1"/>
</dbReference>
<comment type="caution">
    <text evidence="9">Lacks conserved residue(s) required for the propagation of feature annotation.</text>
</comment>
<evidence type="ECO:0000256" key="7">
    <source>
        <dbReference type="ARBA" id="ARBA00022989"/>
    </source>
</evidence>
<dbReference type="EMBL" id="LTDM01000064">
    <property type="protein sequence ID" value="OLS01697.1"/>
    <property type="molecule type" value="Genomic_DNA"/>
</dbReference>
<dbReference type="NCBIfam" id="TIGR00077">
    <property type="entry name" value="lspA"/>
    <property type="match status" value="1"/>
</dbReference>
<protein>
    <recommendedName>
        <fullName evidence="9">Lipoprotein signal peptidase</fullName>
        <ecNumber evidence="9">3.4.23.36</ecNumber>
    </recommendedName>
    <alternativeName>
        <fullName evidence="9">Prolipoprotein signal peptidase</fullName>
    </alternativeName>
    <alternativeName>
        <fullName evidence="9">Signal peptidase II</fullName>
        <shortName evidence="9">SPase II</shortName>
    </alternativeName>
</protein>
<keyword evidence="8 9" id="KW-0472">Membrane</keyword>
<name>A0A1U7M312_TISCR</name>
<dbReference type="OrthoDB" id="9810259at2"/>
<keyword evidence="7 9" id="KW-1133">Transmembrane helix</keyword>
<feature type="transmembrane region" description="Helical" evidence="9">
    <location>
        <begin position="81"/>
        <end position="101"/>
    </location>
</feature>
<reference evidence="11 12" key="1">
    <citation type="submission" date="2016-02" db="EMBL/GenBank/DDBJ databases">
        <title>Genome sequence of Tissierella creatinophila DSM 6911.</title>
        <authorList>
            <person name="Poehlein A."/>
            <person name="Daniel R."/>
        </authorList>
    </citation>
    <scope>NUCLEOTIDE SEQUENCE [LARGE SCALE GENOMIC DNA]</scope>
    <source>
        <strain evidence="11 12">DSM 6911</strain>
    </source>
</reference>
<keyword evidence="6 9" id="KW-0378">Hydrolase</keyword>
<dbReference type="PRINTS" id="PR00781">
    <property type="entry name" value="LIPOSIGPTASE"/>
</dbReference>